<dbReference type="InterPro" id="IPR017795">
    <property type="entry name" value="ABBA_NscD-like"/>
</dbReference>
<dbReference type="SFLD" id="SFLDS00036">
    <property type="entry name" value="Aromatic_Prenyltransferase"/>
    <property type="match status" value="1"/>
</dbReference>
<sequence length="461" mass="52149">MPTPENLELFGHGHALYERMSIFQHRLEDAGVRDPAELLPVVLGATLLATNLDDNERFWWDVFSGLLSIALTQAGYPEPLRTTFLRLYQQVLPLLGPRPFATGEPQHFSPFGYDSTPIEISHSYDGSRSTIRFACDHYSPPGDTFAQTATEATLKKIAQKFGLINADFELFDAVAEKMWINPANRDGITEKYFPRDPRQPCPAHLCSAFDLLQDGSFTIKAYATTLVKSLEVGKTKNEIAGELIRWLDQSVYRSTPMLPAYATIEDYSQSCPTHLQQHVWQFGWDCVAPQDSRLKVYVYKEKTRLGTLRDMWTQGGRLTGPEIDKGLEVINELWLAVCLAPQDMHEDDELTNRHGMSQPVIMALEIRPGAPHPVPKLYFQPARFGHTDLDIARNLAHWFERRGWPLARTWVADTMQLLIHMDLSHSCSAHTFVSLSIKADCQVAATMYLNPTVFAAIFHTT</sequence>
<dbReference type="InterPro" id="IPR033964">
    <property type="entry name" value="ABBA"/>
</dbReference>
<dbReference type="CDD" id="cd13929">
    <property type="entry name" value="PT-DMATS_CymD"/>
    <property type="match status" value="1"/>
</dbReference>
<accession>A0AA39W9P9</accession>
<dbReference type="EMBL" id="JAULSR010000011">
    <property type="protein sequence ID" value="KAK0609957.1"/>
    <property type="molecule type" value="Genomic_DNA"/>
</dbReference>
<keyword evidence="4" id="KW-1185">Reference proteome</keyword>
<dbReference type="Proteomes" id="UP001174934">
    <property type="component" value="Unassembled WGS sequence"/>
</dbReference>
<dbReference type="Pfam" id="PF11991">
    <property type="entry name" value="Trp_DMAT"/>
    <property type="match status" value="1"/>
</dbReference>
<dbReference type="GO" id="GO:0009820">
    <property type="term" value="P:alkaloid metabolic process"/>
    <property type="evidence" value="ECO:0007669"/>
    <property type="project" value="InterPro"/>
</dbReference>
<dbReference type="PANTHER" id="PTHR40627:SF4">
    <property type="entry name" value="PRENYLTRANSFERASE ASQH1-RELATED"/>
    <property type="match status" value="1"/>
</dbReference>
<keyword evidence="2" id="KW-0808">Transferase</keyword>
<evidence type="ECO:0000313" key="3">
    <source>
        <dbReference type="EMBL" id="KAK0609957.1"/>
    </source>
</evidence>
<evidence type="ECO:0000256" key="1">
    <source>
        <dbReference type="ARBA" id="ARBA00010209"/>
    </source>
</evidence>
<evidence type="ECO:0000313" key="4">
    <source>
        <dbReference type="Proteomes" id="UP001174934"/>
    </source>
</evidence>
<proteinExistence type="inferred from homology"/>
<protein>
    <submittedName>
        <fullName evidence="3">Tryptophan dimethylallyltransferase-domain-containing protein</fullName>
    </submittedName>
</protein>
<dbReference type="PANTHER" id="PTHR40627">
    <property type="entry name" value="INDOLE PRENYLTRANSFERASE TDIB-RELATED"/>
    <property type="match status" value="1"/>
</dbReference>
<name>A0AA39W9P9_9PEZI</name>
<dbReference type="NCBIfam" id="TIGR03429">
    <property type="entry name" value="arom_pren_DMATS"/>
    <property type="match status" value="1"/>
</dbReference>
<comment type="caution">
    <text evidence="3">The sequence shown here is derived from an EMBL/GenBank/DDBJ whole genome shotgun (WGS) entry which is preliminary data.</text>
</comment>
<reference evidence="3" key="1">
    <citation type="submission" date="2023-06" db="EMBL/GenBank/DDBJ databases">
        <title>Genome-scale phylogeny and comparative genomics of the fungal order Sordariales.</title>
        <authorList>
            <consortium name="Lawrence Berkeley National Laboratory"/>
            <person name="Hensen N."/>
            <person name="Bonometti L."/>
            <person name="Westerberg I."/>
            <person name="Brannstrom I.O."/>
            <person name="Guillou S."/>
            <person name="Cros-Aarteil S."/>
            <person name="Calhoun S."/>
            <person name="Haridas S."/>
            <person name="Kuo A."/>
            <person name="Mondo S."/>
            <person name="Pangilinan J."/>
            <person name="Riley R."/>
            <person name="LaButti K."/>
            <person name="Andreopoulos B."/>
            <person name="Lipzen A."/>
            <person name="Chen C."/>
            <person name="Yanf M."/>
            <person name="Daum C."/>
            <person name="Ng V."/>
            <person name="Clum A."/>
            <person name="Steindorff A."/>
            <person name="Ohm R."/>
            <person name="Martin F."/>
            <person name="Silar P."/>
            <person name="Natvig D."/>
            <person name="Lalanne C."/>
            <person name="Gautier V."/>
            <person name="Ament-velasquez S.L."/>
            <person name="Kruys A."/>
            <person name="Hutchinson M.I."/>
            <person name="Powell A.J."/>
            <person name="Barry K."/>
            <person name="Miller A.N."/>
            <person name="Grigoriev I.V."/>
            <person name="Debuchy R."/>
            <person name="Gladieux P."/>
            <person name="Thoren M.H."/>
            <person name="Johannesson H."/>
        </authorList>
    </citation>
    <scope>NUCLEOTIDE SEQUENCE</scope>
    <source>
        <strain evidence="3">SMH3391-2</strain>
    </source>
</reference>
<comment type="similarity">
    <text evidence="1">Belongs to the tryptophan dimethylallyltransferase family.</text>
</comment>
<dbReference type="GO" id="GO:0016765">
    <property type="term" value="F:transferase activity, transferring alkyl or aryl (other than methyl) groups"/>
    <property type="evidence" value="ECO:0007669"/>
    <property type="project" value="InterPro"/>
</dbReference>
<organism evidence="3 4">
    <name type="scientific">Bombardia bombarda</name>
    <dbReference type="NCBI Taxonomy" id="252184"/>
    <lineage>
        <taxon>Eukaryota</taxon>
        <taxon>Fungi</taxon>
        <taxon>Dikarya</taxon>
        <taxon>Ascomycota</taxon>
        <taxon>Pezizomycotina</taxon>
        <taxon>Sordariomycetes</taxon>
        <taxon>Sordariomycetidae</taxon>
        <taxon>Sordariales</taxon>
        <taxon>Lasiosphaeriaceae</taxon>
        <taxon>Bombardia</taxon>
    </lineage>
</organism>
<dbReference type="SFLD" id="SFLDG01162">
    <property type="entry name" value="I"/>
    <property type="match status" value="1"/>
</dbReference>
<dbReference type="AlphaFoldDB" id="A0AA39W9P9"/>
<gene>
    <name evidence="3" type="ORF">B0T17DRAFT_124055</name>
</gene>
<evidence type="ECO:0000256" key="2">
    <source>
        <dbReference type="ARBA" id="ARBA00022679"/>
    </source>
</evidence>